<feature type="domain" description="C2H2-type" evidence="17">
    <location>
        <begin position="38"/>
        <end position="65"/>
    </location>
</feature>
<comment type="subcellular location">
    <subcellularLocation>
        <location evidence="1">Nucleus</location>
    </subcellularLocation>
</comment>
<dbReference type="SUPFAM" id="SSF57667">
    <property type="entry name" value="beta-beta-alpha zinc fingers"/>
    <property type="match status" value="3"/>
</dbReference>
<dbReference type="InterPro" id="IPR036236">
    <property type="entry name" value="Znf_C2H2_sf"/>
</dbReference>
<evidence type="ECO:0000256" key="8">
    <source>
        <dbReference type="ARBA" id="ARBA00022782"/>
    </source>
</evidence>
<feature type="domain" description="PB1" evidence="18">
    <location>
        <begin position="446"/>
        <end position="522"/>
    </location>
</feature>
<dbReference type="SUPFAM" id="SSF54277">
    <property type="entry name" value="CAD &amp; PB1 domains"/>
    <property type="match status" value="1"/>
</dbReference>
<keyword evidence="10" id="KW-0524">Neurogenesis</keyword>
<dbReference type="AlphaFoldDB" id="A0A9Q0RJS6"/>
<dbReference type="GO" id="GO:0000981">
    <property type="term" value="F:DNA-binding transcription factor activity, RNA polymerase II-specific"/>
    <property type="evidence" value="ECO:0007669"/>
    <property type="project" value="TreeGrafter"/>
</dbReference>
<dbReference type="GO" id="GO:0007399">
    <property type="term" value="P:nervous system development"/>
    <property type="evidence" value="ECO:0007669"/>
    <property type="project" value="UniProtKB-KW"/>
</dbReference>
<evidence type="ECO:0000256" key="2">
    <source>
        <dbReference type="ARBA" id="ARBA00006991"/>
    </source>
</evidence>
<dbReference type="CDD" id="cd06401">
    <property type="entry name" value="PB1_TFG"/>
    <property type="match status" value="1"/>
</dbReference>
<evidence type="ECO:0000313" key="20">
    <source>
        <dbReference type="Proteomes" id="UP001142055"/>
    </source>
</evidence>
<evidence type="ECO:0000256" key="11">
    <source>
        <dbReference type="ARBA" id="ARBA00023015"/>
    </source>
</evidence>
<dbReference type="Gene3D" id="3.10.20.90">
    <property type="entry name" value="Phosphatidylinositol 3-kinase Catalytic Subunit, Chain A, domain 1"/>
    <property type="match status" value="1"/>
</dbReference>
<dbReference type="InterPro" id="IPR000270">
    <property type="entry name" value="PB1_dom"/>
</dbReference>
<dbReference type="SMART" id="SM00355">
    <property type="entry name" value="ZnF_C2H2"/>
    <property type="match status" value="5"/>
</dbReference>
<dbReference type="FunFam" id="3.30.160.60:FF:000164">
    <property type="entry name" value="Fez family zinc finger protein 2"/>
    <property type="match status" value="1"/>
</dbReference>
<evidence type="ECO:0000256" key="3">
    <source>
        <dbReference type="ARBA" id="ARBA00022473"/>
    </source>
</evidence>
<keyword evidence="6" id="KW-0677">Repeat</keyword>
<dbReference type="FunFam" id="3.30.160.60:FF:000227">
    <property type="entry name" value="fez family zinc finger protein 1"/>
    <property type="match status" value="1"/>
</dbReference>
<sequence length="775" mass="85808">MPVHTGARPFICKVCGKGFRQASTLCRHKIIHTAEKPHRCQYCGKAFNRSSTLNTHVRIHAGYKPYKCEFCGKGFHQKGNYKNHKLTHNNEKAFKCEICGKAFHQIYNLTFHLHTHNDKKPFQCQTCGKGFCRNFDLKKHVRKLHEEKMINGNNSSNNSNSTNGGNQTPTTKLTITTAPTESMMMLNTTTTTTTTSTTKRMMMMDDKVSNASFIHAAKKSTYKRQIIDENILKQATIGTNEQQQQQQQQQQHLNNHRTLVRHLSSFDTGSMGKLNSKIDNASIHHHHHNTSNMNGNISTVGASSNLDKIALLNNGTKHRHLPTLPMGMNIPIGNDLNALQSLYQSAQQLLQLSSKQASTLLACQSAYSGSMENSKTLRGSFLDKSAFKFINNCNLIITEIGIPHQTATLAPSNPSSNWSMMASTNSNSSFSAVNDACECPFDMAGKIVIKAEYGDIIRKVPIMNDEITYDELLVMMCRLFKLQPSDEIEIKYRDEDNDLVTIMDGNDLQFAIHCNRLLRLKLYVNTSSTSTPSINGSDETKVIRDELIKIRNCCIDLLEKIDLSENIDQMLQNTVDKLKKKNDEMKVFKEAPKELDPLRSKSPVATIDAEQSVIKTTAAAAAAADTEPKKVDQGPIGRGPPPAPFVPRTFPVGPPPGLVLSGGNHVASTIGSPPHSSMSPISKLGFTMAKNSAINVQSNVVQNGPIIPRFVPPPPPAFTGGLPFVNLSHNNFQHQQQKMMIPSSSVPSTTMNQTSMIYGQPQPPTGQSWPVSNRQ</sequence>
<evidence type="ECO:0000256" key="13">
    <source>
        <dbReference type="ARBA" id="ARBA00023163"/>
    </source>
</evidence>
<keyword evidence="11" id="KW-0805">Transcription regulation</keyword>
<keyword evidence="20" id="KW-1185">Reference proteome</keyword>
<comment type="caution">
    <text evidence="19">The sequence shown here is derived from an EMBL/GenBank/DDBJ whole genome shotgun (WGS) entry which is preliminary data.</text>
</comment>
<feature type="compositionally biased region" description="Low complexity" evidence="16">
    <location>
        <begin position="151"/>
        <end position="172"/>
    </location>
</feature>
<dbReference type="SMART" id="SM00666">
    <property type="entry name" value="PB1"/>
    <property type="match status" value="1"/>
</dbReference>
<dbReference type="PANTHER" id="PTHR24394">
    <property type="entry name" value="ZINC FINGER PROTEIN"/>
    <property type="match status" value="1"/>
</dbReference>
<organism evidence="19 20">
    <name type="scientific">Blomia tropicalis</name>
    <name type="common">Mite</name>
    <dbReference type="NCBI Taxonomy" id="40697"/>
    <lineage>
        <taxon>Eukaryota</taxon>
        <taxon>Metazoa</taxon>
        <taxon>Ecdysozoa</taxon>
        <taxon>Arthropoda</taxon>
        <taxon>Chelicerata</taxon>
        <taxon>Arachnida</taxon>
        <taxon>Acari</taxon>
        <taxon>Acariformes</taxon>
        <taxon>Sarcoptiformes</taxon>
        <taxon>Astigmata</taxon>
        <taxon>Glycyphagoidea</taxon>
        <taxon>Echimyopodidae</taxon>
        <taxon>Blomia</taxon>
    </lineage>
</organism>
<evidence type="ECO:0000256" key="1">
    <source>
        <dbReference type="ARBA" id="ARBA00004123"/>
    </source>
</evidence>
<proteinExistence type="inferred from homology"/>
<dbReference type="InterPro" id="IPR013087">
    <property type="entry name" value="Znf_C2H2_type"/>
</dbReference>
<dbReference type="Gene3D" id="3.30.160.60">
    <property type="entry name" value="Classic Zinc Finger"/>
    <property type="match status" value="5"/>
</dbReference>
<evidence type="ECO:0000313" key="19">
    <source>
        <dbReference type="EMBL" id="KAJ6215621.1"/>
    </source>
</evidence>
<feature type="domain" description="C2H2-type" evidence="17">
    <location>
        <begin position="94"/>
        <end position="121"/>
    </location>
</feature>
<dbReference type="GO" id="GO:0008270">
    <property type="term" value="F:zinc ion binding"/>
    <property type="evidence" value="ECO:0007669"/>
    <property type="project" value="UniProtKB-KW"/>
</dbReference>
<dbReference type="GO" id="GO:0005634">
    <property type="term" value="C:nucleus"/>
    <property type="evidence" value="ECO:0007669"/>
    <property type="project" value="UniProtKB-SubCell"/>
</dbReference>
<accession>A0A9Q0RJS6</accession>
<evidence type="ECO:0000256" key="9">
    <source>
        <dbReference type="ARBA" id="ARBA00022833"/>
    </source>
</evidence>
<evidence type="ECO:0000256" key="5">
    <source>
        <dbReference type="ARBA" id="ARBA00022723"/>
    </source>
</evidence>
<evidence type="ECO:0000256" key="7">
    <source>
        <dbReference type="ARBA" id="ARBA00022771"/>
    </source>
</evidence>
<evidence type="ECO:0000256" key="15">
    <source>
        <dbReference type="PROSITE-ProRule" id="PRU00042"/>
    </source>
</evidence>
<dbReference type="PROSITE" id="PS50157">
    <property type="entry name" value="ZINC_FINGER_C2H2_2"/>
    <property type="match status" value="5"/>
</dbReference>
<keyword evidence="5" id="KW-0479">Metal-binding</keyword>
<protein>
    <submittedName>
        <fullName evidence="19">Uncharacterized protein</fullName>
    </submittedName>
</protein>
<dbReference type="PANTHER" id="PTHR24394:SF29">
    <property type="entry name" value="MYONEURIN"/>
    <property type="match status" value="1"/>
</dbReference>
<evidence type="ECO:0000259" key="18">
    <source>
        <dbReference type="PROSITE" id="PS51745"/>
    </source>
</evidence>
<keyword evidence="12" id="KW-0238">DNA-binding</keyword>
<feature type="domain" description="C2H2-type" evidence="17">
    <location>
        <begin position="10"/>
        <end position="37"/>
    </location>
</feature>
<dbReference type="GO" id="GO:0003677">
    <property type="term" value="F:DNA binding"/>
    <property type="evidence" value="ECO:0007669"/>
    <property type="project" value="UniProtKB-KW"/>
</dbReference>
<dbReference type="GO" id="GO:0030154">
    <property type="term" value="P:cell differentiation"/>
    <property type="evidence" value="ECO:0007669"/>
    <property type="project" value="UniProtKB-KW"/>
</dbReference>
<evidence type="ECO:0000256" key="14">
    <source>
        <dbReference type="ARBA" id="ARBA00023242"/>
    </source>
</evidence>
<dbReference type="InterPro" id="IPR034857">
    <property type="entry name" value="PB1_TFG"/>
</dbReference>
<keyword evidence="3" id="KW-0217">Developmental protein</keyword>
<evidence type="ECO:0000256" key="10">
    <source>
        <dbReference type="ARBA" id="ARBA00022902"/>
    </source>
</evidence>
<dbReference type="PROSITE" id="PS51745">
    <property type="entry name" value="PB1"/>
    <property type="match status" value="1"/>
</dbReference>
<evidence type="ECO:0000256" key="6">
    <source>
        <dbReference type="ARBA" id="ARBA00022737"/>
    </source>
</evidence>
<dbReference type="Pfam" id="PF00096">
    <property type="entry name" value="zf-C2H2"/>
    <property type="match status" value="4"/>
</dbReference>
<dbReference type="Proteomes" id="UP001142055">
    <property type="component" value="Chromosome 4"/>
</dbReference>
<dbReference type="FunFam" id="3.30.160.60:FF:000194">
    <property type="entry name" value="Fez family zinc finger protein 2"/>
    <property type="match status" value="1"/>
</dbReference>
<keyword evidence="8" id="KW-0221">Differentiation</keyword>
<dbReference type="FunFam" id="3.30.160.60:FF:000103">
    <property type="entry name" value="FEZ family zinc finger 1"/>
    <property type="match status" value="1"/>
</dbReference>
<keyword evidence="14" id="KW-0539">Nucleus</keyword>
<dbReference type="PROSITE" id="PS00028">
    <property type="entry name" value="ZINC_FINGER_C2H2_1"/>
    <property type="match status" value="5"/>
</dbReference>
<feature type="domain" description="C2H2-type" evidence="17">
    <location>
        <begin position="122"/>
        <end position="150"/>
    </location>
</feature>
<evidence type="ECO:0000256" key="4">
    <source>
        <dbReference type="ARBA" id="ARBA00022491"/>
    </source>
</evidence>
<feature type="domain" description="C2H2-type" evidence="17">
    <location>
        <begin position="66"/>
        <end position="93"/>
    </location>
</feature>
<evidence type="ECO:0000259" key="17">
    <source>
        <dbReference type="PROSITE" id="PS50157"/>
    </source>
</evidence>
<gene>
    <name evidence="19" type="ORF">RDWZM_010121</name>
</gene>
<dbReference type="Pfam" id="PF00564">
    <property type="entry name" value="PB1"/>
    <property type="match status" value="1"/>
</dbReference>
<comment type="similarity">
    <text evidence="2">Belongs to the krueppel C2H2-type zinc-finger protein family.</text>
</comment>
<evidence type="ECO:0000256" key="12">
    <source>
        <dbReference type="ARBA" id="ARBA00023125"/>
    </source>
</evidence>
<dbReference type="FunFam" id="3.30.160.60:FF:000863">
    <property type="entry name" value="fez family zinc finger protein 2"/>
    <property type="match status" value="1"/>
</dbReference>
<dbReference type="InterPro" id="IPR053793">
    <property type="entry name" value="PB1-like"/>
</dbReference>
<keyword evidence="13" id="KW-0804">Transcription</keyword>
<dbReference type="EMBL" id="JAPWDV010000004">
    <property type="protein sequence ID" value="KAJ6215621.1"/>
    <property type="molecule type" value="Genomic_DNA"/>
</dbReference>
<name>A0A9Q0RJS6_BLOTA</name>
<keyword evidence="4" id="KW-0678">Repressor</keyword>
<reference evidence="19" key="1">
    <citation type="submission" date="2022-12" db="EMBL/GenBank/DDBJ databases">
        <title>Genome assemblies of Blomia tropicalis.</title>
        <authorList>
            <person name="Cui Y."/>
        </authorList>
    </citation>
    <scope>NUCLEOTIDE SEQUENCE</scope>
    <source>
        <tissue evidence="19">Adult mites</tissue>
    </source>
</reference>
<evidence type="ECO:0000256" key="16">
    <source>
        <dbReference type="SAM" id="MobiDB-lite"/>
    </source>
</evidence>
<feature type="region of interest" description="Disordered" evidence="16">
    <location>
        <begin position="149"/>
        <end position="172"/>
    </location>
</feature>
<keyword evidence="7 15" id="KW-0863">Zinc-finger</keyword>
<keyword evidence="9" id="KW-0862">Zinc</keyword>